<dbReference type="SUPFAM" id="SSF53955">
    <property type="entry name" value="Lysozyme-like"/>
    <property type="match status" value="1"/>
</dbReference>
<sequence length="293" mass="31847">MAVAAAVAAAGCGTGEAEREPAPAAPPTASASPSESPLPEPNGKLPKDAEGLAADLERTHRALGPAVDEWLRADPARTGPPDAVVRLALRQQRLYRVLAKDRGLERRTVDLLPGEVAGPARDNAIAVRKILELAKPEDDLGKFRTAEPLPAGVLLEHFKDAAKRFGIDWQVLAAIMLVETKYGRIKSPSWAGAQGPMQFLPSTWRQYGMGGDIHDARDAVMGAANYLKASGAPGDYRRALHAYNPTPLYVDAVQRHARQMRRDPRAYYAYYNWQVFVVTTRGDVRITGPGARR</sequence>
<dbReference type="InterPro" id="IPR023346">
    <property type="entry name" value="Lysozyme-like_dom_sf"/>
</dbReference>
<feature type="compositionally biased region" description="Low complexity" evidence="1">
    <location>
        <begin position="27"/>
        <end position="37"/>
    </location>
</feature>
<dbReference type="PANTHER" id="PTHR30163:SF8">
    <property type="entry name" value="LYTIC MUREIN TRANSGLYCOSYLASE"/>
    <property type="match status" value="1"/>
</dbReference>
<reference evidence="3 4" key="1">
    <citation type="submission" date="2019-06" db="EMBL/GenBank/DDBJ databases">
        <title>Sequencing the genomes of 1000 actinobacteria strains.</title>
        <authorList>
            <person name="Klenk H.-P."/>
        </authorList>
    </citation>
    <scope>NUCLEOTIDE SEQUENCE [LARGE SCALE GENOMIC DNA]</scope>
    <source>
        <strain evidence="3 4">DSM 45043</strain>
    </source>
</reference>
<dbReference type="Pfam" id="PF01464">
    <property type="entry name" value="SLT"/>
    <property type="match status" value="1"/>
</dbReference>
<dbReference type="AlphaFoldDB" id="A0A543IEM8"/>
<dbReference type="Proteomes" id="UP000316706">
    <property type="component" value="Unassembled WGS sequence"/>
</dbReference>
<dbReference type="PANTHER" id="PTHR30163">
    <property type="entry name" value="MEMBRANE-BOUND LYTIC MUREIN TRANSGLYCOSYLASE B"/>
    <property type="match status" value="1"/>
</dbReference>
<feature type="region of interest" description="Disordered" evidence="1">
    <location>
        <begin position="1"/>
        <end position="48"/>
    </location>
</feature>
<protein>
    <submittedName>
        <fullName evidence="3">Transglycosylase-like protein with SLT domain</fullName>
    </submittedName>
</protein>
<comment type="caution">
    <text evidence="3">The sequence shown here is derived from an EMBL/GenBank/DDBJ whole genome shotgun (WGS) entry which is preliminary data.</text>
</comment>
<evidence type="ECO:0000256" key="1">
    <source>
        <dbReference type="SAM" id="MobiDB-lite"/>
    </source>
</evidence>
<dbReference type="InterPro" id="IPR008258">
    <property type="entry name" value="Transglycosylase_SLT_dom_1"/>
</dbReference>
<dbReference type="InterPro" id="IPR043426">
    <property type="entry name" value="MltB-like"/>
</dbReference>
<feature type="domain" description="Transglycosylase SLT" evidence="2">
    <location>
        <begin position="158"/>
        <end position="256"/>
    </location>
</feature>
<evidence type="ECO:0000313" key="3">
    <source>
        <dbReference type="EMBL" id="TQM68970.1"/>
    </source>
</evidence>
<dbReference type="Gene3D" id="1.10.530.10">
    <property type="match status" value="1"/>
</dbReference>
<dbReference type="GO" id="GO:0008933">
    <property type="term" value="F:peptidoglycan lytic transglycosylase activity"/>
    <property type="evidence" value="ECO:0007669"/>
    <property type="project" value="TreeGrafter"/>
</dbReference>
<dbReference type="GO" id="GO:0009253">
    <property type="term" value="P:peptidoglycan catabolic process"/>
    <property type="evidence" value="ECO:0007669"/>
    <property type="project" value="TreeGrafter"/>
</dbReference>
<keyword evidence="4" id="KW-1185">Reference proteome</keyword>
<organism evidence="3 4">
    <name type="scientific">Actinomadura hallensis</name>
    <dbReference type="NCBI Taxonomy" id="337895"/>
    <lineage>
        <taxon>Bacteria</taxon>
        <taxon>Bacillati</taxon>
        <taxon>Actinomycetota</taxon>
        <taxon>Actinomycetes</taxon>
        <taxon>Streptosporangiales</taxon>
        <taxon>Thermomonosporaceae</taxon>
        <taxon>Actinomadura</taxon>
    </lineage>
</organism>
<accession>A0A543IEM8</accession>
<feature type="compositionally biased region" description="Low complexity" evidence="1">
    <location>
        <begin position="1"/>
        <end position="10"/>
    </location>
</feature>
<dbReference type="EMBL" id="VFPO01000001">
    <property type="protein sequence ID" value="TQM68970.1"/>
    <property type="molecule type" value="Genomic_DNA"/>
</dbReference>
<evidence type="ECO:0000313" key="4">
    <source>
        <dbReference type="Proteomes" id="UP000316706"/>
    </source>
</evidence>
<gene>
    <name evidence="3" type="ORF">FHX41_2646</name>
</gene>
<proteinExistence type="predicted"/>
<evidence type="ECO:0000259" key="2">
    <source>
        <dbReference type="Pfam" id="PF01464"/>
    </source>
</evidence>
<name>A0A543IEM8_9ACTN</name>
<dbReference type="CDD" id="cd13399">
    <property type="entry name" value="Slt35-like"/>
    <property type="match status" value="1"/>
</dbReference>